<dbReference type="PANTHER" id="PTHR10217:SF637">
    <property type="entry name" value="EAG-LIKE K[+] CHANNEL, ISOFORM A"/>
    <property type="match status" value="1"/>
</dbReference>
<keyword evidence="10 14" id="KW-0472">Membrane</keyword>
<feature type="compositionally biased region" description="Polar residues" evidence="13">
    <location>
        <begin position="907"/>
        <end position="943"/>
    </location>
</feature>
<keyword evidence="8 14" id="KW-1133">Transmembrane helix</keyword>
<feature type="compositionally biased region" description="Low complexity" evidence="13">
    <location>
        <begin position="955"/>
        <end position="969"/>
    </location>
</feature>
<keyword evidence="17" id="KW-1185">Reference proteome</keyword>
<dbReference type="InterPro" id="IPR050818">
    <property type="entry name" value="KCNH_animal-type"/>
</dbReference>
<gene>
    <name evidence="18" type="primary">LOC100367766</name>
</gene>
<dbReference type="Gene3D" id="3.30.450.20">
    <property type="entry name" value="PAS domain"/>
    <property type="match status" value="1"/>
</dbReference>
<dbReference type="CDD" id="cd00130">
    <property type="entry name" value="PAS"/>
    <property type="match status" value="1"/>
</dbReference>
<dbReference type="InterPro" id="IPR000014">
    <property type="entry name" value="PAS"/>
</dbReference>
<dbReference type="SMART" id="SM00100">
    <property type="entry name" value="cNMP"/>
    <property type="match status" value="1"/>
</dbReference>
<dbReference type="NCBIfam" id="TIGR00229">
    <property type="entry name" value="sensory_box"/>
    <property type="match status" value="1"/>
</dbReference>
<keyword evidence="3" id="KW-0633">Potassium transport</keyword>
<dbReference type="InterPro" id="IPR018490">
    <property type="entry name" value="cNMP-bd_dom_sf"/>
</dbReference>
<keyword evidence="4 14" id="KW-0812">Transmembrane</keyword>
<accession>A0ABM0M8R0</accession>
<keyword evidence="5" id="KW-0631">Potassium channel</keyword>
<dbReference type="SUPFAM" id="SSF81324">
    <property type="entry name" value="Voltage-gated potassium channels"/>
    <property type="match status" value="1"/>
</dbReference>
<feature type="domain" description="PAC" evidence="16">
    <location>
        <begin position="93"/>
        <end position="145"/>
    </location>
</feature>
<evidence type="ECO:0000256" key="14">
    <source>
        <dbReference type="SAM" id="Phobius"/>
    </source>
</evidence>
<dbReference type="InterPro" id="IPR005821">
    <property type="entry name" value="Ion_trans_dom"/>
</dbReference>
<feature type="transmembrane region" description="Helical" evidence="14">
    <location>
        <begin position="373"/>
        <end position="399"/>
    </location>
</feature>
<dbReference type="SMART" id="SM00086">
    <property type="entry name" value="PAC"/>
    <property type="match status" value="1"/>
</dbReference>
<proteinExistence type="predicted"/>
<keyword evidence="12" id="KW-0407">Ion channel</keyword>
<evidence type="ECO:0000313" key="17">
    <source>
        <dbReference type="Proteomes" id="UP000694865"/>
    </source>
</evidence>
<evidence type="ECO:0000256" key="2">
    <source>
        <dbReference type="ARBA" id="ARBA00022448"/>
    </source>
</evidence>
<dbReference type="Gene3D" id="2.60.120.10">
    <property type="entry name" value="Jelly Rolls"/>
    <property type="match status" value="1"/>
</dbReference>
<evidence type="ECO:0000256" key="12">
    <source>
        <dbReference type="ARBA" id="ARBA00023303"/>
    </source>
</evidence>
<organism evidence="17 18">
    <name type="scientific">Saccoglossus kowalevskii</name>
    <name type="common">Acorn worm</name>
    <dbReference type="NCBI Taxonomy" id="10224"/>
    <lineage>
        <taxon>Eukaryota</taxon>
        <taxon>Metazoa</taxon>
        <taxon>Hemichordata</taxon>
        <taxon>Enteropneusta</taxon>
        <taxon>Harrimaniidae</taxon>
        <taxon>Saccoglossus</taxon>
    </lineage>
</organism>
<dbReference type="PRINTS" id="PR01465">
    <property type="entry name" value="ELKCHANNEL"/>
</dbReference>
<feature type="domain" description="Cyclic nucleotide-binding" evidence="15">
    <location>
        <begin position="566"/>
        <end position="684"/>
    </location>
</feature>
<evidence type="ECO:0000256" key="11">
    <source>
        <dbReference type="ARBA" id="ARBA00023180"/>
    </source>
</evidence>
<dbReference type="Pfam" id="PF00027">
    <property type="entry name" value="cNMP_binding"/>
    <property type="match status" value="1"/>
</dbReference>
<comment type="subcellular location">
    <subcellularLocation>
        <location evidence="1">Membrane</location>
        <topology evidence="1">Multi-pass membrane protein</topology>
    </subcellularLocation>
</comment>
<evidence type="ECO:0000256" key="3">
    <source>
        <dbReference type="ARBA" id="ARBA00022538"/>
    </source>
</evidence>
<dbReference type="InterPro" id="IPR003950">
    <property type="entry name" value="K_chnl_volt-dep_ELK"/>
</dbReference>
<evidence type="ECO:0000256" key="4">
    <source>
        <dbReference type="ARBA" id="ARBA00022692"/>
    </source>
</evidence>
<dbReference type="InterPro" id="IPR035965">
    <property type="entry name" value="PAS-like_dom_sf"/>
</dbReference>
<evidence type="ECO:0000256" key="9">
    <source>
        <dbReference type="ARBA" id="ARBA00023065"/>
    </source>
</evidence>
<dbReference type="InterPro" id="IPR014710">
    <property type="entry name" value="RmlC-like_jellyroll"/>
</dbReference>
<dbReference type="CDD" id="cd00038">
    <property type="entry name" value="CAP_ED"/>
    <property type="match status" value="1"/>
</dbReference>
<evidence type="ECO:0000313" key="18">
    <source>
        <dbReference type="RefSeq" id="XP_006816401.1"/>
    </source>
</evidence>
<protein>
    <submittedName>
        <fullName evidence="18">Potassium voltage-gated channel subfamily H member 8-like</fullName>
    </submittedName>
</protein>
<dbReference type="InterPro" id="IPR000595">
    <property type="entry name" value="cNMP-bd_dom"/>
</dbReference>
<reference evidence="18" key="1">
    <citation type="submission" date="2025-08" db="UniProtKB">
        <authorList>
            <consortium name="RefSeq"/>
        </authorList>
    </citation>
    <scope>IDENTIFICATION</scope>
    <source>
        <tissue evidence="18">Testes</tissue>
    </source>
</reference>
<name>A0ABM0M8R0_SACKO</name>
<dbReference type="SUPFAM" id="SSF55785">
    <property type="entry name" value="PYP-like sensor domain (PAS domain)"/>
    <property type="match status" value="1"/>
</dbReference>
<feature type="region of interest" description="Disordered" evidence="13">
    <location>
        <begin position="897"/>
        <end position="1026"/>
    </location>
</feature>
<dbReference type="PROSITE" id="PS50113">
    <property type="entry name" value="PAC"/>
    <property type="match status" value="1"/>
</dbReference>
<keyword evidence="2" id="KW-0813">Transport</keyword>
<dbReference type="Gene3D" id="1.10.287.70">
    <property type="match status" value="1"/>
</dbReference>
<feature type="region of interest" description="Disordered" evidence="13">
    <location>
        <begin position="692"/>
        <end position="834"/>
    </location>
</feature>
<dbReference type="Proteomes" id="UP000694865">
    <property type="component" value="Unplaced"/>
</dbReference>
<feature type="compositionally biased region" description="Basic and acidic residues" evidence="13">
    <location>
        <begin position="692"/>
        <end position="706"/>
    </location>
</feature>
<keyword evidence="11" id="KW-0325">Glycoprotein</keyword>
<dbReference type="PROSITE" id="PS50042">
    <property type="entry name" value="CNMP_BINDING_3"/>
    <property type="match status" value="1"/>
</dbReference>
<dbReference type="GeneID" id="100367766"/>
<evidence type="ECO:0000256" key="10">
    <source>
        <dbReference type="ARBA" id="ARBA00023136"/>
    </source>
</evidence>
<keyword evidence="7" id="KW-0630">Potassium</keyword>
<sequence length="1026" mass="115718">MPARKGLLAPQNTFLDTIATRFDGTHSNFVLGNAQVANGYPIVYCSDGFCELTNYSRAEVMQKGCACKFLYGAQTDEDKKEEIENSLEHKQELKTEVMFQKKSETPFWCLLDIVPIKNEKGEVVLFLASFKDITKTKVTNMEEDKSSEAEFSDDEEEAIRQRYLRGRGGKTPNGSGKQFNYQRRRSRAVLYHLSGHLQTKQRKKRKLNLSNNLLAPTKRSTLPEYKLATVKKSRFILLHYSTFKTVWDWLILLAMFYVAIVVPYNVVFYKEKNTDSTAIYTDLIVEFLFIFDIVLNFRTTYVSESGQVVYTPRAITIHYLKSWFFIDLLAAIPLDLLYLAKINTGTGAMYLLKLVRLLRVARLLQKMERYSNYSAVVISFLMCMFALVAHWLACVWYVIGQQELQNADHATAGWIHDLVHDLNLHWPNATNVDDLYITSLYYTLSTITSVGFGNVSADTNNEKIFTIVIMLIGALMHAVIFGNVTAIIQRMYSRRALYQARERDLKDFTRSQNIPKPLKRRIMEYFMTLWSMTNGIDAHEMLRDFPEELRADICMHLHKEILSLPIFELASAGCLRSLSLHIKTSFCAPGEYLIHRGDPLNSIWYLLNGSMEVRRDGMVVAILGKGDLFGCDLSTEIDTVVQSNGDVHALTYCDLQSLNRSGLSEVLTNYPEYAAKFAQEILHDLTYNLREGYDPDREDDDIKPSSENELNGLHSHLPSISEDEEYEEDDEDEDDSDDDNSTGSPASLKREGVTRLEIPNVPYAPSTGGPSGDLSPRFVDGVEDDNNQYKNKTFDFPLTKLPTSSRNRSPVLVRARTRPGNCQQDSAVKPNCPPRQLYQGNRADSTESIAGAELKQEVEYTRNSVERLDKQVSTLSQDVASLSQDLRSVIRLLQMSTPPPVGANDPDSLSNVPKTQNTQGNNANRQSALQETSFPLRTASDGSAGSRPSLITQRSGTSTPPSVSSGSGVWQKRDAFVRRRDSHPPLKPVKSTNLDETLKNDSQDETSVTGLESDGYDDSECSGTDL</sequence>
<dbReference type="PANTHER" id="PTHR10217">
    <property type="entry name" value="VOLTAGE AND LIGAND GATED POTASSIUM CHANNEL"/>
    <property type="match status" value="1"/>
</dbReference>
<keyword evidence="9" id="KW-0406">Ion transport</keyword>
<dbReference type="Gene3D" id="1.10.1200.260">
    <property type="match status" value="1"/>
</dbReference>
<dbReference type="InterPro" id="IPR000700">
    <property type="entry name" value="PAS-assoc_C"/>
</dbReference>
<evidence type="ECO:0000256" key="1">
    <source>
        <dbReference type="ARBA" id="ARBA00004141"/>
    </source>
</evidence>
<evidence type="ECO:0000256" key="8">
    <source>
        <dbReference type="ARBA" id="ARBA00022989"/>
    </source>
</evidence>
<dbReference type="Pfam" id="PF00520">
    <property type="entry name" value="Ion_trans"/>
    <property type="match status" value="1"/>
</dbReference>
<evidence type="ECO:0000256" key="7">
    <source>
        <dbReference type="ARBA" id="ARBA00022958"/>
    </source>
</evidence>
<evidence type="ECO:0000256" key="13">
    <source>
        <dbReference type="SAM" id="MobiDB-lite"/>
    </source>
</evidence>
<feature type="transmembrane region" description="Helical" evidence="14">
    <location>
        <begin position="464"/>
        <end position="488"/>
    </location>
</feature>
<dbReference type="SUPFAM" id="SSF51206">
    <property type="entry name" value="cAMP-binding domain-like"/>
    <property type="match status" value="1"/>
</dbReference>
<evidence type="ECO:0000256" key="5">
    <source>
        <dbReference type="ARBA" id="ARBA00022826"/>
    </source>
</evidence>
<evidence type="ECO:0000256" key="6">
    <source>
        <dbReference type="ARBA" id="ARBA00022882"/>
    </source>
</evidence>
<dbReference type="InterPro" id="IPR003938">
    <property type="entry name" value="K_chnl_volt-dep_EAG/ELK/ERG"/>
</dbReference>
<evidence type="ECO:0000259" key="16">
    <source>
        <dbReference type="PROSITE" id="PS50113"/>
    </source>
</evidence>
<keyword evidence="6" id="KW-0851">Voltage-gated channel</keyword>
<feature type="transmembrane region" description="Helical" evidence="14">
    <location>
        <begin position="246"/>
        <end position="267"/>
    </location>
</feature>
<dbReference type="PRINTS" id="PR01463">
    <property type="entry name" value="EAGCHANLFMLY"/>
</dbReference>
<dbReference type="InterPro" id="IPR001610">
    <property type="entry name" value="PAC"/>
</dbReference>
<dbReference type="Pfam" id="PF13426">
    <property type="entry name" value="PAS_9"/>
    <property type="match status" value="1"/>
</dbReference>
<evidence type="ECO:0000259" key="15">
    <source>
        <dbReference type="PROSITE" id="PS50042"/>
    </source>
</evidence>
<dbReference type="RefSeq" id="XP_006816401.1">
    <property type="nucleotide sequence ID" value="XM_006816338.1"/>
</dbReference>
<feature type="compositionally biased region" description="Acidic residues" evidence="13">
    <location>
        <begin position="721"/>
        <end position="740"/>
    </location>
</feature>
<feature type="compositionally biased region" description="Basic and acidic residues" evidence="13">
    <location>
        <begin position="971"/>
        <end position="984"/>
    </location>
</feature>